<dbReference type="AlphaFoldDB" id="A0A5R9F5G0"/>
<dbReference type="PROSITE" id="PS51294">
    <property type="entry name" value="HTH_MYB"/>
    <property type="match status" value="1"/>
</dbReference>
<feature type="domain" description="Myb-like" evidence="2">
    <location>
        <begin position="1"/>
        <end position="57"/>
    </location>
</feature>
<comment type="caution">
    <text evidence="4">The sequence shown here is derived from an EMBL/GenBank/DDBJ whole genome shotgun (WGS) entry which is preliminary data.</text>
</comment>
<dbReference type="Pfam" id="PF13921">
    <property type="entry name" value="Myb_DNA-bind_6"/>
    <property type="match status" value="1"/>
</dbReference>
<gene>
    <name evidence="4" type="ORF">FCL54_07365</name>
</gene>
<dbReference type="InterPro" id="IPR017930">
    <property type="entry name" value="Myb_dom"/>
</dbReference>
<proteinExistence type="predicted"/>
<name>A0A5R9F5G0_9BACL</name>
<reference evidence="4 5" key="1">
    <citation type="submission" date="2019-04" db="EMBL/GenBank/DDBJ databases">
        <title>Bacillus caeni sp. nov., a bacterium isolated from mangrove sediment.</title>
        <authorList>
            <person name="Huang H."/>
            <person name="Mo K."/>
            <person name="Hu Y."/>
        </authorList>
    </citation>
    <scope>NUCLEOTIDE SEQUENCE [LARGE SCALE GENOMIC DNA]</scope>
    <source>
        <strain evidence="4 5">HB172195</strain>
    </source>
</reference>
<dbReference type="PANTHER" id="PTHR41302:SF2">
    <property type="entry name" value="PRESPORE SPECIFIC TRANSCRIPTIONAL ACTIVATOR RSFA"/>
    <property type="match status" value="1"/>
</dbReference>
<dbReference type="PROSITE" id="PS50090">
    <property type="entry name" value="MYB_LIKE"/>
    <property type="match status" value="1"/>
</dbReference>
<evidence type="ECO:0000259" key="3">
    <source>
        <dbReference type="PROSITE" id="PS51294"/>
    </source>
</evidence>
<dbReference type="InterPro" id="IPR001005">
    <property type="entry name" value="SANT/Myb"/>
</dbReference>
<keyword evidence="5" id="KW-1185">Reference proteome</keyword>
<dbReference type="Proteomes" id="UP000308230">
    <property type="component" value="Unassembled WGS sequence"/>
</dbReference>
<dbReference type="InterPro" id="IPR014243">
    <property type="entry name" value="RsfA-like"/>
</dbReference>
<dbReference type="NCBIfam" id="TIGR02894">
    <property type="entry name" value="DNA_bind_RsfA"/>
    <property type="match status" value="1"/>
</dbReference>
<dbReference type="PANTHER" id="PTHR41302">
    <property type="entry name" value="PRESPORE-SPECIFIC TRANSCRIPTIONAL REGULATOR RSFA-RELATED"/>
    <property type="match status" value="1"/>
</dbReference>
<protein>
    <submittedName>
        <fullName evidence="4">RsfA family transcriptional regulator</fullName>
    </submittedName>
</protein>
<feature type="region of interest" description="Disordered" evidence="1">
    <location>
        <begin position="69"/>
        <end position="95"/>
    </location>
</feature>
<evidence type="ECO:0000256" key="1">
    <source>
        <dbReference type="SAM" id="MobiDB-lite"/>
    </source>
</evidence>
<dbReference type="RefSeq" id="WP_138124929.1">
    <property type="nucleotide sequence ID" value="NZ_SWLG01000005.1"/>
</dbReference>
<evidence type="ECO:0000259" key="2">
    <source>
        <dbReference type="PROSITE" id="PS50090"/>
    </source>
</evidence>
<organism evidence="4 5">
    <name type="scientific">Exobacillus caeni</name>
    <dbReference type="NCBI Taxonomy" id="2574798"/>
    <lineage>
        <taxon>Bacteria</taxon>
        <taxon>Bacillati</taxon>
        <taxon>Bacillota</taxon>
        <taxon>Bacilli</taxon>
        <taxon>Bacillales</taxon>
        <taxon>Guptibacillaceae</taxon>
        <taxon>Exobacillus</taxon>
    </lineage>
</organism>
<evidence type="ECO:0000313" key="4">
    <source>
        <dbReference type="EMBL" id="TLS37640.1"/>
    </source>
</evidence>
<accession>A0A5R9F5G0</accession>
<feature type="compositionally biased region" description="Basic and acidic residues" evidence="1">
    <location>
        <begin position="74"/>
        <end position="95"/>
    </location>
</feature>
<sequence>MSSIRQDAWTNDEDVLLAEVILRHIREGSTQLAAFEEVGERLSRTSAACGFRWNSLVRKQYESAISLAKKQRKEAKNNKEEKKTNEMKNAQERPKNVSVYRSLTIDSIIEFLRALQNSDEEREGLKNEINTLKTDNQKLQRELKKMENNYQSIQEDYKSLIEIMDRARKMVVLKDDDSSNLQFQMDYNGNLEKVKK</sequence>
<feature type="domain" description="HTH myb-type" evidence="3">
    <location>
        <begin position="1"/>
        <end position="61"/>
    </location>
</feature>
<dbReference type="EMBL" id="SWLG01000005">
    <property type="protein sequence ID" value="TLS37640.1"/>
    <property type="molecule type" value="Genomic_DNA"/>
</dbReference>
<evidence type="ECO:0000313" key="5">
    <source>
        <dbReference type="Proteomes" id="UP000308230"/>
    </source>
</evidence>
<dbReference type="OrthoDB" id="2845592at2"/>